<protein>
    <recommendedName>
        <fullName evidence="3">Pacifastin domain-containing protein</fullName>
    </recommendedName>
</protein>
<comment type="caution">
    <text evidence="4">The sequence shown here is derived from an EMBL/GenBank/DDBJ whole genome shotgun (WGS) entry which is preliminary data.</text>
</comment>
<dbReference type="InterPro" id="IPR008037">
    <property type="entry name" value="Pacifastin_dom"/>
</dbReference>
<keyword evidence="5" id="KW-1185">Reference proteome</keyword>
<keyword evidence="2" id="KW-1133">Transmembrane helix</keyword>
<evidence type="ECO:0000256" key="1">
    <source>
        <dbReference type="SAM" id="MobiDB-lite"/>
    </source>
</evidence>
<evidence type="ECO:0000313" key="5">
    <source>
        <dbReference type="Proteomes" id="UP001150907"/>
    </source>
</evidence>
<evidence type="ECO:0000256" key="2">
    <source>
        <dbReference type="SAM" id="Phobius"/>
    </source>
</evidence>
<feature type="compositionally biased region" description="Basic and acidic residues" evidence="1">
    <location>
        <begin position="158"/>
        <end position="171"/>
    </location>
</feature>
<feature type="region of interest" description="Disordered" evidence="1">
    <location>
        <begin position="156"/>
        <end position="181"/>
    </location>
</feature>
<reference evidence="4" key="1">
    <citation type="submission" date="2022-07" db="EMBL/GenBank/DDBJ databases">
        <title>Phylogenomic reconstructions and comparative analyses of Kickxellomycotina fungi.</title>
        <authorList>
            <person name="Reynolds N.K."/>
            <person name="Stajich J.E."/>
            <person name="Barry K."/>
            <person name="Grigoriev I.V."/>
            <person name="Crous P."/>
            <person name="Smith M.E."/>
        </authorList>
    </citation>
    <scope>NUCLEOTIDE SEQUENCE</scope>
    <source>
        <strain evidence="4">IMI 214461</strain>
    </source>
</reference>
<evidence type="ECO:0000313" key="4">
    <source>
        <dbReference type="EMBL" id="KAJ2008717.1"/>
    </source>
</evidence>
<feature type="region of interest" description="Disordered" evidence="1">
    <location>
        <begin position="1"/>
        <end position="39"/>
    </location>
</feature>
<name>A0A9W8BJ57_9FUNG</name>
<accession>A0A9W8BJ57</accession>
<feature type="domain" description="Pacifastin" evidence="3">
    <location>
        <begin position="211"/>
        <end position="237"/>
    </location>
</feature>
<sequence>MSDADKERLLESAEESAPKQLTPPPPVLPAPRDRHQQRVQRHPLVEKAVKTVFATLSVFLLALICLYAGSKTLFDTTSSSGGAGSGDKVLVVEPKVRDCRTTGCFNDFECAPAAADFACFIPPCPSVVYECMPKAALADPKDAVFSIQPVNAAFDPNEAGKAKDASQRDGSNDADNTTTDAYGEPIQLTEGYYACVQQHNGRRSWRHPTEPCNTCRCNARGGVSCTKMLCKQKDQANPGFASRLLTTVMSPVRADHGAGAGGPTPRYTSIVIDIQQ</sequence>
<dbReference type="Proteomes" id="UP001150907">
    <property type="component" value="Unassembled WGS sequence"/>
</dbReference>
<dbReference type="GO" id="GO:0030414">
    <property type="term" value="F:peptidase inhibitor activity"/>
    <property type="evidence" value="ECO:0007669"/>
    <property type="project" value="InterPro"/>
</dbReference>
<dbReference type="Pfam" id="PF05375">
    <property type="entry name" value="Pacifastin_I"/>
    <property type="match status" value="1"/>
</dbReference>
<feature type="compositionally biased region" description="Basic and acidic residues" evidence="1">
    <location>
        <begin position="1"/>
        <end position="11"/>
    </location>
</feature>
<keyword evidence="2" id="KW-0472">Membrane</keyword>
<dbReference type="EMBL" id="JANBQF010000001">
    <property type="protein sequence ID" value="KAJ2008717.1"/>
    <property type="molecule type" value="Genomic_DNA"/>
</dbReference>
<gene>
    <name evidence="4" type="ORF">H4R26_000036</name>
</gene>
<dbReference type="AlphaFoldDB" id="A0A9W8BJ57"/>
<proteinExistence type="predicted"/>
<organism evidence="4 5">
    <name type="scientific">Coemansia thaxteri</name>
    <dbReference type="NCBI Taxonomy" id="2663907"/>
    <lineage>
        <taxon>Eukaryota</taxon>
        <taxon>Fungi</taxon>
        <taxon>Fungi incertae sedis</taxon>
        <taxon>Zoopagomycota</taxon>
        <taxon>Kickxellomycotina</taxon>
        <taxon>Kickxellomycetes</taxon>
        <taxon>Kickxellales</taxon>
        <taxon>Kickxellaceae</taxon>
        <taxon>Coemansia</taxon>
    </lineage>
</organism>
<feature type="transmembrane region" description="Helical" evidence="2">
    <location>
        <begin position="48"/>
        <end position="69"/>
    </location>
</feature>
<dbReference type="OrthoDB" id="5527668at2759"/>
<evidence type="ECO:0000259" key="3">
    <source>
        <dbReference type="Pfam" id="PF05375"/>
    </source>
</evidence>
<keyword evidence="2" id="KW-0812">Transmembrane</keyword>